<dbReference type="GeneID" id="108084169"/>
<dbReference type="RefSeq" id="XP_070142478.1">
    <property type="nucleotide sequence ID" value="XM_070286377.1"/>
</dbReference>
<feature type="compositionally biased region" description="Polar residues" evidence="2">
    <location>
        <begin position="494"/>
        <end position="522"/>
    </location>
</feature>
<dbReference type="SUPFAM" id="SSF50729">
    <property type="entry name" value="PH domain-like"/>
    <property type="match status" value="1"/>
</dbReference>
<feature type="domain" description="PH" evidence="3">
    <location>
        <begin position="378"/>
        <end position="477"/>
    </location>
</feature>
<feature type="region of interest" description="Disordered" evidence="2">
    <location>
        <begin position="1659"/>
        <end position="1681"/>
    </location>
</feature>
<dbReference type="Gene3D" id="2.30.29.30">
    <property type="entry name" value="Pleckstrin-homology domain (PH domain)/Phosphotyrosine-binding domain (PTB)"/>
    <property type="match status" value="1"/>
</dbReference>
<evidence type="ECO:0000313" key="5">
    <source>
        <dbReference type="RefSeq" id="XP_070142477.1"/>
    </source>
</evidence>
<feature type="compositionally biased region" description="Polar residues" evidence="2">
    <location>
        <begin position="998"/>
        <end position="1016"/>
    </location>
</feature>
<feature type="region of interest" description="Disordered" evidence="2">
    <location>
        <begin position="480"/>
        <end position="604"/>
    </location>
</feature>
<dbReference type="InterPro" id="IPR040392">
    <property type="entry name" value="PKHA4-7_PH"/>
</dbReference>
<feature type="compositionally biased region" description="Gly residues" evidence="2">
    <location>
        <begin position="524"/>
        <end position="537"/>
    </location>
</feature>
<feature type="region of interest" description="Disordered" evidence="2">
    <location>
        <begin position="1712"/>
        <end position="1786"/>
    </location>
</feature>
<dbReference type="PANTHER" id="PTHR12752">
    <property type="entry name" value="PHOSPHOINOSITOL 3-PHOSPHATE-BINDING PROTEIN"/>
    <property type="match status" value="1"/>
</dbReference>
<keyword evidence="1" id="KW-0175">Coiled coil</keyword>
<dbReference type="InterPro" id="IPR011993">
    <property type="entry name" value="PH-like_dom_sf"/>
</dbReference>
<sequence length="2046" mass="226738">MFGCIYQLWDWLEAPPLFTAGTMDAKKLQQLQEAAILAQQQKKLPLAYQTNLVDYRTAAYSQALYQQSPTATSSSGGGALSPIELQPQSKHHGLMKHGHGGGGTSSSSHSSPYHQSYSSSGGGTAAGQDQLYQSPTERTYLAAAGRLQASNATAGHHPISALQAQYQQLQAAKMQAQIATQNEAAQAQQRTFAMRQAMNPPTNHYHISQSPSMVSTLTQQQQQQQQAQQQQRAPPSSLNLQNQYQPAQGPLKLQQQQQQQPVMPKHYQEQLYAQQQQLQQQQQQLLQQQQQHRHKTDLQTPGSEHGTVYIQQNHPGHVVNQACQTQISTVKPKATPSSEESSTNSAKSPSHAPLDRKKSAGSIQALKSPITKRPPSTPVTLSGWLHKQGSDGLKVWRKRWFVLAEYCLYYYKGPEEEKLLGSVLLPSYRVSACLPEDKIYRKFAFKCEHQNMRTYWLAADNSEAMMQWVRALAAASLMQAPSSGESEPSVNSSLNHSGENSDSGIHTLQSQPSKGQPTPSSDNAGGGGNAGNGGGGAQPLYANAPPKPRRINDGGYSSPSPEHHEQQQQQHSGRRLMSPTQQLYQQQQQNQRSQQQQQQPQQHHAIYDTRTGHVSTALQLQQAQQQYSLDHLEAQFQQQQLDMEAQIARLQQQRAAEEIYGEREMYMAKLMQQRQGAGGVYPTQQQLLQAERRTPDAYGRSKQQRLFAAAAAAADYEDIYNMSQLAGGGAGGAMSAQEALLQEAASYRRPLSPPSYDGSKHVPAMPQRYTPNHMEASAADQLINTMDLRARSVAAIVRPHSADFLEYEARAEAAAAAAAAAVAQSQQESGRAPRPKSSLDINRTPDSFYYSEASYADKMRKSALYLQSGGAGAAQPQQAGSYRTAVGDFNSGVNTIGYENPYERAYKRQELLAEAQAQGGVASSMPRMSRSASQGRSVTSQLQSPQQEDLPPLNVHPGSIFPPSMSTQEIISKNEQFLRSASARLPKRSGGMDDDYSAGNSTTTSPTGASNSPQHNQDGERKREESMKRLLEWKQRMLQSPLTRKGIQQGGSNMSAMSKLGSNPNILLASTAVASGARYGPQAGKTGLVGNGNGNGNGNASGAGNPPSAGGIQRSRSESQANVGPGGVVYNSYSSDDEASISVRNVNNLPMGNLTVKPDPSDALHQESAFAPYYGGATETKYAKNTVLTDRGLYAGNGVQLATSTPQHQQQQFRMRRTGSRAEIDMLERETSSQIRNLDVSAGDLLSRTHEELVLLLIQLRRQSSQTARAIEQCCSDIHDVQNRLRSAEGLTRAESIQRLDYLKQHLLDLERHYEKSKPLVNLVDNMVKLGSLYRNDANGRVQPVTIERLEFNQRMQERHMLQEEQQQWERLSPNQAELQAKVRELYQLDQLLQEESGTLQSLQRDKEDLERALGGLRARIHDSNATPMALEAAKKQQHILERELSRVHQLLAENSKVSKKLEQTVAGNAHLEQELLLLRQKVQASRGDAANGMGSDAAHINGDQTAAVLQSELERVQSLVGDMQRQRHELSSAVRQLTENSTRLYQEIGNKEMNGGGSTNGSLKKRSNSTSWTETDLDANMMRSGSRQQLNDSSLNLSTPLYVDTNNGSTKLSDYNRYNGGGSSDALEMSGVDSDGFLDSNPFATALEKQEIKTVRIVKRESERRHRDRSERGLSSSTQNLDQVLEEEQYAQQQQLQQQREQQQLYAQSLEEQMSNGHHSRSKSLPRNYSEPPKPRHSRHMNGKQNGHHYNGGFDYDRNSNYEHQPPPPPAPQSNGHHHSQREQREHLNPLANAYFAKQLQQQANPSRDSARVALRTKTDSLQSLNKSLTDISPEPVFQSVAARQIINEMSAGSASEDTERVVEKVPPPHKHRRAVPREKRRHYTAPNNVNQKAMEKVQAENDMNRNNTNWRARDDLDMEVALRPRMNAPDVIRSALGQGEKISENTIDNLLLAPNKIVIPERYIPETTPELSPEEKKRRQEKVESIKKMLSEAPLSSNENESLPPSKINAEKKQREHLLQLNQILAQQVMQVSKIVAGNPTSHN</sequence>
<dbReference type="Pfam" id="PF00169">
    <property type="entry name" value="PH"/>
    <property type="match status" value="1"/>
</dbReference>
<feature type="region of interest" description="Disordered" evidence="2">
    <location>
        <begin position="1085"/>
        <end position="1130"/>
    </location>
</feature>
<feature type="coiled-coil region" evidence="1">
    <location>
        <begin position="1393"/>
        <end position="1451"/>
    </location>
</feature>
<evidence type="ECO:0000313" key="6">
    <source>
        <dbReference type="RefSeq" id="XP_070142478.1"/>
    </source>
</evidence>
<feature type="region of interest" description="Disordered" evidence="2">
    <location>
        <begin position="1852"/>
        <end position="1879"/>
    </location>
</feature>
<feature type="region of interest" description="Disordered" evidence="2">
    <location>
        <begin position="200"/>
        <end position="243"/>
    </location>
</feature>
<dbReference type="Pfam" id="PF25541">
    <property type="entry name" value="TBCA_PH"/>
    <property type="match status" value="1"/>
</dbReference>
<evidence type="ECO:0000313" key="4">
    <source>
        <dbReference type="Proteomes" id="UP001652661"/>
    </source>
</evidence>
<dbReference type="RefSeq" id="XP_070142477.1">
    <property type="nucleotide sequence ID" value="XM_070286376.1"/>
</dbReference>
<dbReference type="SMART" id="SM00233">
    <property type="entry name" value="PH"/>
    <property type="match status" value="1"/>
</dbReference>
<evidence type="ECO:0000256" key="1">
    <source>
        <dbReference type="SAM" id="Coils"/>
    </source>
</evidence>
<name>A0ABM4GIC2_DROKI</name>
<dbReference type="InterPro" id="IPR057971">
    <property type="entry name" value="PKHA4-7_TBCA"/>
</dbReference>
<dbReference type="CDD" id="cd13248">
    <property type="entry name" value="PH_PEPP1_2_3"/>
    <property type="match status" value="1"/>
</dbReference>
<feature type="region of interest" description="Disordered" evidence="2">
    <location>
        <begin position="327"/>
        <end position="383"/>
    </location>
</feature>
<feature type="compositionally biased region" description="Low complexity" evidence="2">
    <location>
        <begin position="581"/>
        <end position="602"/>
    </location>
</feature>
<feature type="compositionally biased region" description="Low complexity" evidence="2">
    <location>
        <begin position="481"/>
        <end position="493"/>
    </location>
</feature>
<feature type="compositionally biased region" description="Polar residues" evidence="2">
    <location>
        <begin position="1585"/>
        <end position="1614"/>
    </location>
</feature>
<gene>
    <name evidence="5 6" type="primary">kmr</name>
</gene>
<feature type="region of interest" description="Disordered" evidence="2">
    <location>
        <begin position="1991"/>
        <end position="2016"/>
    </location>
</feature>
<feature type="compositionally biased region" description="Polar residues" evidence="2">
    <location>
        <begin position="1996"/>
        <end position="2005"/>
    </location>
</feature>
<feature type="compositionally biased region" description="Polar residues" evidence="2">
    <location>
        <begin position="232"/>
        <end position="243"/>
    </location>
</feature>
<evidence type="ECO:0000256" key="2">
    <source>
        <dbReference type="SAM" id="MobiDB-lite"/>
    </source>
</evidence>
<feature type="coiled-coil region" evidence="1">
    <location>
        <begin position="1507"/>
        <end position="1541"/>
    </location>
</feature>
<protein>
    <submittedName>
        <fullName evidence="5 6">Uncharacterized protein kmr isoform X4</fullName>
    </submittedName>
</protein>
<feature type="region of interest" description="Disordered" evidence="2">
    <location>
        <begin position="1585"/>
        <end position="1618"/>
    </location>
</feature>
<evidence type="ECO:0000259" key="3">
    <source>
        <dbReference type="PROSITE" id="PS50003"/>
    </source>
</evidence>
<feature type="compositionally biased region" description="Basic and acidic residues" evidence="2">
    <location>
        <begin position="1659"/>
        <end position="1673"/>
    </location>
</feature>
<proteinExistence type="predicted"/>
<feature type="region of interest" description="Disordered" evidence="2">
    <location>
        <begin position="285"/>
        <end position="309"/>
    </location>
</feature>
<dbReference type="InterPro" id="IPR001849">
    <property type="entry name" value="PH_domain"/>
</dbReference>
<keyword evidence="4" id="KW-1185">Reference proteome</keyword>
<feature type="compositionally biased region" description="Low complexity" evidence="2">
    <location>
        <begin position="105"/>
        <end position="119"/>
    </location>
</feature>
<accession>A0ABM4GIC2</accession>
<feature type="compositionally biased region" description="Low complexity" evidence="2">
    <location>
        <begin position="922"/>
        <end position="933"/>
    </location>
</feature>
<feature type="compositionally biased region" description="Low complexity" evidence="2">
    <location>
        <begin position="334"/>
        <end position="350"/>
    </location>
</feature>
<feature type="compositionally biased region" description="Low complexity" evidence="2">
    <location>
        <begin position="219"/>
        <end position="231"/>
    </location>
</feature>
<feature type="region of interest" description="Disordered" evidence="2">
    <location>
        <begin position="917"/>
        <end position="965"/>
    </location>
</feature>
<feature type="region of interest" description="Disordered" evidence="2">
    <location>
        <begin position="1549"/>
        <end position="1573"/>
    </location>
</feature>
<organism evidence="4 6">
    <name type="scientific">Drosophila kikkawai</name>
    <name type="common">Fruit fly</name>
    <dbReference type="NCBI Taxonomy" id="30033"/>
    <lineage>
        <taxon>Eukaryota</taxon>
        <taxon>Metazoa</taxon>
        <taxon>Ecdysozoa</taxon>
        <taxon>Arthropoda</taxon>
        <taxon>Hexapoda</taxon>
        <taxon>Insecta</taxon>
        <taxon>Pterygota</taxon>
        <taxon>Neoptera</taxon>
        <taxon>Endopterygota</taxon>
        <taxon>Diptera</taxon>
        <taxon>Brachycera</taxon>
        <taxon>Muscomorpha</taxon>
        <taxon>Ephydroidea</taxon>
        <taxon>Drosophilidae</taxon>
        <taxon>Drosophila</taxon>
        <taxon>Sophophora</taxon>
    </lineage>
</organism>
<reference evidence="5 6" key="1">
    <citation type="submission" date="2025-05" db="UniProtKB">
        <authorList>
            <consortium name="RefSeq"/>
        </authorList>
    </citation>
    <scope>IDENTIFICATION</scope>
    <source>
        <strain evidence="5 6">14028-0561.14</strain>
        <tissue evidence="5 6">Whole fly</tissue>
    </source>
</reference>
<dbReference type="PANTHER" id="PTHR12752:SF9">
    <property type="entry name" value="KRAMER, ISOFORM I"/>
    <property type="match status" value="1"/>
</dbReference>
<dbReference type="PROSITE" id="PS50003">
    <property type="entry name" value="PH_DOMAIN"/>
    <property type="match status" value="1"/>
</dbReference>
<feature type="compositionally biased region" description="Polar residues" evidence="2">
    <location>
        <begin position="934"/>
        <end position="947"/>
    </location>
</feature>
<feature type="compositionally biased region" description="Basic residues" evidence="2">
    <location>
        <begin position="90"/>
        <end position="99"/>
    </location>
</feature>
<feature type="compositionally biased region" description="Polar residues" evidence="2">
    <location>
        <begin position="200"/>
        <end position="218"/>
    </location>
</feature>
<feature type="compositionally biased region" description="Basic residues" evidence="2">
    <location>
        <begin position="1869"/>
        <end position="1879"/>
    </location>
</feature>
<feature type="compositionally biased region" description="Gly residues" evidence="2">
    <location>
        <begin position="1087"/>
        <end position="1101"/>
    </location>
</feature>
<feature type="coiled-coil region" evidence="1">
    <location>
        <begin position="159"/>
        <end position="191"/>
    </location>
</feature>
<feature type="region of interest" description="Disordered" evidence="2">
    <location>
        <begin position="983"/>
        <end position="1025"/>
    </location>
</feature>
<feature type="region of interest" description="Disordered" evidence="2">
    <location>
        <begin position="90"/>
        <end position="129"/>
    </location>
</feature>
<feature type="compositionally biased region" description="Low complexity" evidence="2">
    <location>
        <begin position="1102"/>
        <end position="1111"/>
    </location>
</feature>
<dbReference type="Proteomes" id="UP001652661">
    <property type="component" value="Chromosome 3R"/>
</dbReference>